<evidence type="ECO:0000313" key="3">
    <source>
        <dbReference type="Proteomes" id="UP000295341"/>
    </source>
</evidence>
<dbReference type="AlphaFoldDB" id="A0A4S3K9Y8"/>
<reference evidence="2 3" key="1">
    <citation type="submission" date="2019-03" db="EMBL/GenBank/DDBJ databases">
        <title>Genomic Encyclopedia of Type Strains, Phase IV (KMG-IV): sequencing the most valuable type-strain genomes for metagenomic binning, comparative biology and taxonomic classification.</title>
        <authorList>
            <person name="Goeker M."/>
        </authorList>
    </citation>
    <scope>NUCLEOTIDE SEQUENCE [LARGE SCALE GENOMIC DNA]</scope>
    <source>
        <strain evidence="2 3">DSM 26377</strain>
    </source>
</reference>
<accession>A0A4S3K9Y8</accession>
<evidence type="ECO:0008006" key="4">
    <source>
        <dbReference type="Google" id="ProtNLM"/>
    </source>
</evidence>
<feature type="chain" id="PRO_5030100233" description="TraB family protein" evidence="1">
    <location>
        <begin position="22"/>
        <end position="292"/>
    </location>
</feature>
<dbReference type="EMBL" id="SOBT01000009">
    <property type="protein sequence ID" value="TDU28639.1"/>
    <property type="molecule type" value="Genomic_DNA"/>
</dbReference>
<name>A0A4S3K9Y8_9GAMM</name>
<evidence type="ECO:0000313" key="2">
    <source>
        <dbReference type="EMBL" id="TDU28639.1"/>
    </source>
</evidence>
<sequence>MMPVLRLVALMLALCAGGAQAAAVDAPFLWKVQGPKAVHYLMGSVHLLPASAYPLPPALDAAYAQTRALVLETDPGSLETPQMQTQMLQAGLSAGGLGKEIDAALYARVREQAQKSELPTSACDRFKAWLCGLTLTLVEFQRSGMNPELGLDLHFHHRAQADGRAVSWLETPESQLAVFAGMTAAMSAEFLASSLDDLSEPGWRPESMVDMWRDNDTAKLGGLIDDTRKEFPDTYARLLGDRNRAWVDTLVEKLNGATPQLVVVGAGHLVGKGSVVELLKARGFAAEAMAAP</sequence>
<dbReference type="Pfam" id="PF01963">
    <property type="entry name" value="TraB_PrgY_gumN"/>
    <property type="match status" value="1"/>
</dbReference>
<organism evidence="2 3">
    <name type="scientific">Panacagrimonas perspica</name>
    <dbReference type="NCBI Taxonomy" id="381431"/>
    <lineage>
        <taxon>Bacteria</taxon>
        <taxon>Pseudomonadati</taxon>
        <taxon>Pseudomonadota</taxon>
        <taxon>Gammaproteobacteria</taxon>
        <taxon>Nevskiales</taxon>
        <taxon>Nevskiaceae</taxon>
        <taxon>Panacagrimonas</taxon>
    </lineage>
</organism>
<feature type="signal peptide" evidence="1">
    <location>
        <begin position="1"/>
        <end position="21"/>
    </location>
</feature>
<dbReference type="InterPro" id="IPR002816">
    <property type="entry name" value="TraB/PrgY/GumN_fam"/>
</dbReference>
<dbReference type="PANTHER" id="PTHR40590:SF1">
    <property type="entry name" value="CYTOPLASMIC PROTEIN"/>
    <property type="match status" value="1"/>
</dbReference>
<dbReference type="Proteomes" id="UP000295341">
    <property type="component" value="Unassembled WGS sequence"/>
</dbReference>
<dbReference type="CDD" id="cd14789">
    <property type="entry name" value="Tiki"/>
    <property type="match status" value="1"/>
</dbReference>
<evidence type="ECO:0000256" key="1">
    <source>
        <dbReference type="SAM" id="SignalP"/>
    </source>
</evidence>
<dbReference type="OrthoDB" id="357294at2"/>
<protein>
    <recommendedName>
        <fullName evidence="4">TraB family protein</fullName>
    </recommendedName>
</protein>
<dbReference type="InterPro" id="IPR047111">
    <property type="entry name" value="YbaP-like"/>
</dbReference>
<gene>
    <name evidence="2" type="ORF">DFR24_3014</name>
</gene>
<dbReference type="PANTHER" id="PTHR40590">
    <property type="entry name" value="CYTOPLASMIC PROTEIN-RELATED"/>
    <property type="match status" value="1"/>
</dbReference>
<proteinExistence type="predicted"/>
<comment type="caution">
    <text evidence="2">The sequence shown here is derived from an EMBL/GenBank/DDBJ whole genome shotgun (WGS) entry which is preliminary data.</text>
</comment>
<keyword evidence="3" id="KW-1185">Reference proteome</keyword>
<keyword evidence="1" id="KW-0732">Signal</keyword>